<dbReference type="PROSITE" id="PS51898">
    <property type="entry name" value="TYR_RECOMBINASE"/>
    <property type="match status" value="1"/>
</dbReference>
<evidence type="ECO:0000256" key="1">
    <source>
        <dbReference type="ARBA" id="ARBA00008857"/>
    </source>
</evidence>
<dbReference type="Pfam" id="PF00589">
    <property type="entry name" value="Phage_integrase"/>
    <property type="match status" value="1"/>
</dbReference>
<organism evidence="4">
    <name type="scientific">Nitrosopumilaceae spindle-shaped virus</name>
    <dbReference type="NCBI Taxonomy" id="3065433"/>
    <lineage>
        <taxon>Viruses</taxon>
    </lineage>
</organism>
<dbReference type="CDD" id="cd00397">
    <property type="entry name" value="DNA_BRE_C"/>
    <property type="match status" value="1"/>
</dbReference>
<dbReference type="InterPro" id="IPR002104">
    <property type="entry name" value="Integrase_catalytic"/>
</dbReference>
<reference evidence="4" key="2">
    <citation type="submission" date="2024-03" db="EMBL/GenBank/DDBJ databases">
        <authorList>
            <person name="Ni Y."/>
            <person name="Xu T."/>
            <person name="Yan S."/>
            <person name="Chen L."/>
            <person name="Wang Y."/>
        </authorList>
    </citation>
    <scope>NUCLEOTIDE SEQUENCE</scope>
    <source>
        <strain evidence="4">NBC1</strain>
    </source>
</reference>
<dbReference type="InterPro" id="IPR013762">
    <property type="entry name" value="Integrase-like_cat_sf"/>
</dbReference>
<evidence type="ECO:0000256" key="2">
    <source>
        <dbReference type="ARBA" id="ARBA00023172"/>
    </source>
</evidence>
<dbReference type="EMBL" id="BK067786">
    <property type="protein sequence ID" value="DBA51912.1"/>
    <property type="molecule type" value="Genomic_DNA"/>
</dbReference>
<name>A0AAT9J7A6_9VIRU</name>
<reference evidence="4" key="1">
    <citation type="journal article" date="2024" name="Environ. Microbiol. Rep.">
        <title>Hiding in plain sight: The discovery of complete genomes of 11 hypothetical spindle-shaped viruses that putatively infect mesophilic ammonia-oxidizing archaea.</title>
        <authorList>
            <person name="Ni Y."/>
            <person name="Xu T."/>
            <person name="Yan S."/>
            <person name="Chen L."/>
            <person name="Wang Y."/>
        </authorList>
    </citation>
    <scope>NUCLEOTIDE SEQUENCE</scope>
    <source>
        <strain evidence="4">NBC1</strain>
    </source>
</reference>
<proteinExistence type="inferred from homology"/>
<accession>A0AAT9J7A6</accession>
<keyword evidence="2" id="KW-0233">DNA recombination</keyword>
<dbReference type="InterPro" id="IPR011010">
    <property type="entry name" value="DNA_brk_join_enz"/>
</dbReference>
<dbReference type="SUPFAM" id="SSF56349">
    <property type="entry name" value="DNA breaking-rejoining enzymes"/>
    <property type="match status" value="1"/>
</dbReference>
<sequence length="188" mass="22367">MNQDDFIRVLEAIPDLKIRKWKNNDVRFLFKIMYWSALRPMEAIRLEKKDFNFENRVIHLGHTKTRENDQALIPRVFHQELAAWVNTKESGRVFPELKYITFYVWLKRLGKMLDIEAWTTPQSETGEKTVGHIFRKSIGKDMMDGVQTNIEGKPFEIHTISKHLRHAKPSITQDHYLKSSLQRVKEQF</sequence>
<feature type="domain" description="Tyr recombinase" evidence="3">
    <location>
        <begin position="1"/>
        <end position="188"/>
    </location>
</feature>
<evidence type="ECO:0000313" key="4">
    <source>
        <dbReference type="EMBL" id="DBA51912.1"/>
    </source>
</evidence>
<evidence type="ECO:0000259" key="3">
    <source>
        <dbReference type="PROSITE" id="PS51898"/>
    </source>
</evidence>
<protein>
    <submittedName>
        <fullName evidence="4">ORF54</fullName>
    </submittedName>
</protein>
<dbReference type="GO" id="GO:0003677">
    <property type="term" value="F:DNA binding"/>
    <property type="evidence" value="ECO:0007669"/>
    <property type="project" value="InterPro"/>
</dbReference>
<dbReference type="Gene3D" id="1.10.443.10">
    <property type="entry name" value="Intergrase catalytic core"/>
    <property type="match status" value="1"/>
</dbReference>
<comment type="similarity">
    <text evidence="1">Belongs to the 'phage' integrase family.</text>
</comment>
<dbReference type="GO" id="GO:0015074">
    <property type="term" value="P:DNA integration"/>
    <property type="evidence" value="ECO:0007669"/>
    <property type="project" value="InterPro"/>
</dbReference>
<dbReference type="GO" id="GO:0006310">
    <property type="term" value="P:DNA recombination"/>
    <property type="evidence" value="ECO:0007669"/>
    <property type="project" value="UniProtKB-KW"/>
</dbReference>